<feature type="region of interest" description="Disordered" evidence="1">
    <location>
        <begin position="28"/>
        <end position="51"/>
    </location>
</feature>
<feature type="compositionally biased region" description="Basic residues" evidence="1">
    <location>
        <begin position="36"/>
        <end position="50"/>
    </location>
</feature>
<evidence type="ECO:0000313" key="4">
    <source>
        <dbReference type="Proteomes" id="UP001610563"/>
    </source>
</evidence>
<keyword evidence="4" id="KW-1185">Reference proteome</keyword>
<sequence length="106" mass="11951">MTASQSFSSSSSYSRKLIEIRPKEIILHTHTSPLDHKRKRHAQTQKHQRDRMKAALEVLANTLEARGVGATGTKAEVVELAVEYILGLQREVEGLRDRDSERSESP</sequence>
<reference evidence="3 4" key="1">
    <citation type="submission" date="2024-07" db="EMBL/GenBank/DDBJ databases">
        <title>Section-level genome sequencing and comparative genomics of Aspergillus sections Usti and Cavernicolus.</title>
        <authorList>
            <consortium name="Lawrence Berkeley National Laboratory"/>
            <person name="Nybo J.L."/>
            <person name="Vesth T.C."/>
            <person name="Theobald S."/>
            <person name="Frisvad J.C."/>
            <person name="Larsen T.O."/>
            <person name="Kjaerboelling I."/>
            <person name="Rothschild-Mancinelli K."/>
            <person name="Lyhne E.K."/>
            <person name="Kogle M.E."/>
            <person name="Barry K."/>
            <person name="Clum A."/>
            <person name="Na H."/>
            <person name="Ledsgaard L."/>
            <person name="Lin J."/>
            <person name="Lipzen A."/>
            <person name="Kuo A."/>
            <person name="Riley R."/>
            <person name="Mondo S."/>
            <person name="Labutti K."/>
            <person name="Haridas S."/>
            <person name="Pangalinan J."/>
            <person name="Salamov A.A."/>
            <person name="Simmons B.A."/>
            <person name="Magnuson J.K."/>
            <person name="Chen J."/>
            <person name="Drula E."/>
            <person name="Henrissat B."/>
            <person name="Wiebenga A."/>
            <person name="Lubbers R.J."/>
            <person name="Gomes A.C."/>
            <person name="Makela M.R."/>
            <person name="Stajich J."/>
            <person name="Grigoriev I.V."/>
            <person name="Mortensen U.H."/>
            <person name="De Vries R.P."/>
            <person name="Baker S.E."/>
            <person name="Andersen M.R."/>
        </authorList>
    </citation>
    <scope>NUCLEOTIDE SEQUENCE [LARGE SCALE GENOMIC DNA]</scope>
    <source>
        <strain evidence="3 4">CBS 209.92</strain>
    </source>
</reference>
<accession>A0ABR4GAH3</accession>
<dbReference type="Pfam" id="PF00010">
    <property type="entry name" value="HLH"/>
    <property type="match status" value="1"/>
</dbReference>
<comment type="caution">
    <text evidence="3">The sequence shown here is derived from an EMBL/GenBank/DDBJ whole genome shotgun (WGS) entry which is preliminary data.</text>
</comment>
<name>A0ABR4GAH3_9EURO</name>
<dbReference type="SUPFAM" id="SSF47459">
    <property type="entry name" value="HLH, helix-loop-helix DNA-binding domain"/>
    <property type="match status" value="1"/>
</dbReference>
<gene>
    <name evidence="3" type="ORF">BJX66DRAFT_301408</name>
</gene>
<dbReference type="InterPro" id="IPR011598">
    <property type="entry name" value="bHLH_dom"/>
</dbReference>
<feature type="domain" description="BHLH" evidence="2">
    <location>
        <begin position="36"/>
        <end position="88"/>
    </location>
</feature>
<dbReference type="PROSITE" id="PS50888">
    <property type="entry name" value="BHLH"/>
    <property type="match status" value="1"/>
</dbReference>
<evidence type="ECO:0000256" key="1">
    <source>
        <dbReference type="SAM" id="MobiDB-lite"/>
    </source>
</evidence>
<organism evidence="3 4">
    <name type="scientific">Aspergillus keveii</name>
    <dbReference type="NCBI Taxonomy" id="714993"/>
    <lineage>
        <taxon>Eukaryota</taxon>
        <taxon>Fungi</taxon>
        <taxon>Dikarya</taxon>
        <taxon>Ascomycota</taxon>
        <taxon>Pezizomycotina</taxon>
        <taxon>Eurotiomycetes</taxon>
        <taxon>Eurotiomycetidae</taxon>
        <taxon>Eurotiales</taxon>
        <taxon>Aspergillaceae</taxon>
        <taxon>Aspergillus</taxon>
        <taxon>Aspergillus subgen. Nidulantes</taxon>
    </lineage>
</organism>
<dbReference type="InterPro" id="IPR036638">
    <property type="entry name" value="HLH_DNA-bd_sf"/>
</dbReference>
<dbReference type="EMBL" id="JBFTWV010000033">
    <property type="protein sequence ID" value="KAL2795585.1"/>
    <property type="molecule type" value="Genomic_DNA"/>
</dbReference>
<dbReference type="Gene3D" id="4.10.280.10">
    <property type="entry name" value="Helix-loop-helix DNA-binding domain"/>
    <property type="match status" value="1"/>
</dbReference>
<evidence type="ECO:0000313" key="3">
    <source>
        <dbReference type="EMBL" id="KAL2795585.1"/>
    </source>
</evidence>
<dbReference type="Proteomes" id="UP001610563">
    <property type="component" value="Unassembled WGS sequence"/>
</dbReference>
<proteinExistence type="predicted"/>
<evidence type="ECO:0000259" key="2">
    <source>
        <dbReference type="PROSITE" id="PS50888"/>
    </source>
</evidence>
<protein>
    <recommendedName>
        <fullName evidence="2">BHLH domain-containing protein</fullName>
    </recommendedName>
</protein>